<sequence>MLHVRIRRLDVFTALALAVLSACGADRATSNQVDPASTSVEPGDRVKFNASAGADETVWSVRESDGGTISADGEYTAPAVEGTFHVLATRSALASTQTAEVRVRRRHVQSVAVTPQAATVSAGGSIVFDAIVTGGWDTSLTWSIAEGAAGGSITSDGTYTAPSAAGTYHVVATSVSDPNRTDTATVTVTAAAPGDPVAVTVAPASASVVAGANAQFTAAVNGTTNVGVSWSVVEGASGGSVSGTGLYSAPSAAGTYHVLVTSNADASKTATATVTVTAPPPAPILIAVSPASTTVASGGTVQLSAAVTGSPDVAVTWSVQEGAAGGTISASGLYTAPAAAGTYHAVATSHADPSKTAVSTITVTAPAPAPVAVAVSPSTATIAGGGTVQLKATVTGSTDLAVTWSVQEGAAGGTVNASGLYTAPLTAGTFHAVATSHADPTRKATATITVTAAAPTPTGVDVRTYGAVGDGVTDDTAAFTSAANTKKPLVVPATSAHYRLTGQVRVYASVTGVNNPEIRMYGADGSDGKTIFLVQDYTGTTPIVFSGLHLNGQYDGTGTAGEHSHLIAIRGSQNVTVENNVLERPYGDNVYVGAGPTNHAQSSNILIQKNQMSGPRRCTVAVISVNGLVIDGNTMAKSNNYVAAIDLEPNPNAYDVDQNVQISNNQFDVPIGNAIMLYSTTANVASGGVTVTGNTAKASRFFLKPNGTGPWQDVSITNNTYQGNGGAVALNALAQITSASNFTIDGNRISPSSGANGGDLFSGVQGLKLTNNVWNGPSTYPVKVTSCPSAIISGNTYNGVTKSLNP</sequence>
<protein>
    <recommendedName>
        <fullName evidence="2">Ig-like domain-containing protein</fullName>
    </recommendedName>
</protein>
<dbReference type="SMART" id="SM00409">
    <property type="entry name" value="IG"/>
    <property type="match status" value="5"/>
</dbReference>
<dbReference type="PROSITE" id="PS51257">
    <property type="entry name" value="PROKAR_LIPOPROTEIN"/>
    <property type="match status" value="1"/>
</dbReference>
<dbReference type="Gene3D" id="2.60.40.1080">
    <property type="match status" value="2"/>
</dbReference>
<keyword evidence="1" id="KW-0732">Signal</keyword>
<dbReference type="SMART" id="SM00710">
    <property type="entry name" value="PbH1"/>
    <property type="match status" value="6"/>
</dbReference>
<dbReference type="EMBL" id="AP025591">
    <property type="protein sequence ID" value="BDG02290.1"/>
    <property type="molecule type" value="Genomic_DNA"/>
</dbReference>
<dbReference type="InterPro" id="IPR024535">
    <property type="entry name" value="RHGA/B-epi-like_pectate_lyase"/>
</dbReference>
<dbReference type="InterPro" id="IPR003599">
    <property type="entry name" value="Ig_sub"/>
</dbReference>
<gene>
    <name evidence="3" type="ORF">AMOR_12860</name>
</gene>
<evidence type="ECO:0000259" key="2">
    <source>
        <dbReference type="PROSITE" id="PS50835"/>
    </source>
</evidence>
<dbReference type="Pfam" id="PF12708">
    <property type="entry name" value="Pect-lyase_RHGA_epim"/>
    <property type="match status" value="1"/>
</dbReference>
<feature type="domain" description="Ig-like" evidence="2">
    <location>
        <begin position="283"/>
        <end position="362"/>
    </location>
</feature>
<dbReference type="SMART" id="SM00635">
    <property type="entry name" value="BID_2"/>
    <property type="match status" value="3"/>
</dbReference>
<dbReference type="SUPFAM" id="SSF48726">
    <property type="entry name" value="Immunoglobulin"/>
    <property type="match status" value="1"/>
</dbReference>
<dbReference type="Proteomes" id="UP001162891">
    <property type="component" value="Chromosome"/>
</dbReference>
<dbReference type="InterPro" id="IPR036179">
    <property type="entry name" value="Ig-like_dom_sf"/>
</dbReference>
<name>A0ABN6MPU3_9BACT</name>
<organism evidence="3 4">
    <name type="scientific">Anaeromyxobacter oryzae</name>
    <dbReference type="NCBI Taxonomy" id="2918170"/>
    <lineage>
        <taxon>Bacteria</taxon>
        <taxon>Pseudomonadati</taxon>
        <taxon>Myxococcota</taxon>
        <taxon>Myxococcia</taxon>
        <taxon>Myxococcales</taxon>
        <taxon>Cystobacterineae</taxon>
        <taxon>Anaeromyxobacteraceae</taxon>
        <taxon>Anaeromyxobacter</taxon>
    </lineage>
</organism>
<keyword evidence="4" id="KW-1185">Reference proteome</keyword>
<feature type="signal peptide" evidence="1">
    <location>
        <begin position="1"/>
        <end position="24"/>
    </location>
</feature>
<evidence type="ECO:0000313" key="3">
    <source>
        <dbReference type="EMBL" id="BDG02290.1"/>
    </source>
</evidence>
<dbReference type="PROSITE" id="PS50835">
    <property type="entry name" value="IG_LIKE"/>
    <property type="match status" value="1"/>
</dbReference>
<dbReference type="InterPro" id="IPR012334">
    <property type="entry name" value="Pectin_lyas_fold"/>
</dbReference>
<dbReference type="SUPFAM" id="SSF51126">
    <property type="entry name" value="Pectin lyase-like"/>
    <property type="match status" value="1"/>
</dbReference>
<dbReference type="RefSeq" id="WP_248359812.1">
    <property type="nucleotide sequence ID" value="NZ_AP025591.1"/>
</dbReference>
<dbReference type="InterPro" id="IPR007110">
    <property type="entry name" value="Ig-like_dom"/>
</dbReference>
<evidence type="ECO:0000256" key="1">
    <source>
        <dbReference type="SAM" id="SignalP"/>
    </source>
</evidence>
<evidence type="ECO:0000313" key="4">
    <source>
        <dbReference type="Proteomes" id="UP001162891"/>
    </source>
</evidence>
<dbReference type="InterPro" id="IPR011050">
    <property type="entry name" value="Pectin_lyase_fold/virulence"/>
</dbReference>
<dbReference type="Gene3D" id="2.160.20.10">
    <property type="entry name" value="Single-stranded right-handed beta-helix, Pectin lyase-like"/>
    <property type="match status" value="1"/>
</dbReference>
<feature type="chain" id="PRO_5046965294" description="Ig-like domain-containing protein" evidence="1">
    <location>
        <begin position="25"/>
        <end position="806"/>
    </location>
</feature>
<dbReference type="InterPro" id="IPR006626">
    <property type="entry name" value="PbH1"/>
</dbReference>
<proteinExistence type="predicted"/>
<dbReference type="InterPro" id="IPR003343">
    <property type="entry name" value="Big_2"/>
</dbReference>
<reference evidence="4" key="1">
    <citation type="journal article" date="2022" name="Int. J. Syst. Evol. Microbiol.">
        <title>Anaeromyxobacter oryzae sp. nov., Anaeromyxobacter diazotrophicus sp. nov. and Anaeromyxobacter paludicola sp. nov., isolated from paddy soils.</title>
        <authorList>
            <person name="Itoh H."/>
            <person name="Xu Z."/>
            <person name="Mise K."/>
            <person name="Masuda Y."/>
            <person name="Ushijima N."/>
            <person name="Hayakawa C."/>
            <person name="Shiratori Y."/>
            <person name="Senoo K."/>
        </authorList>
    </citation>
    <scope>NUCLEOTIDE SEQUENCE [LARGE SCALE GENOMIC DNA]</scope>
    <source>
        <strain evidence="4">Red232</strain>
    </source>
</reference>
<accession>A0ABN6MPU3</accession>